<organism evidence="1 2">
    <name type="scientific">Ancylostoma ceylanicum</name>
    <dbReference type="NCBI Taxonomy" id="53326"/>
    <lineage>
        <taxon>Eukaryota</taxon>
        <taxon>Metazoa</taxon>
        <taxon>Ecdysozoa</taxon>
        <taxon>Nematoda</taxon>
        <taxon>Chromadorea</taxon>
        <taxon>Rhabditida</taxon>
        <taxon>Rhabditina</taxon>
        <taxon>Rhabditomorpha</taxon>
        <taxon>Strongyloidea</taxon>
        <taxon>Ancylostomatidae</taxon>
        <taxon>Ancylostomatinae</taxon>
        <taxon>Ancylostoma</taxon>
    </lineage>
</organism>
<comment type="caution">
    <text evidence="1">The sequence shown here is derived from an EMBL/GenBank/DDBJ whole genome shotgun (WGS) entry which is preliminary data.</text>
</comment>
<dbReference type="EMBL" id="JARK01001345">
    <property type="protein sequence ID" value="EYC27237.1"/>
    <property type="molecule type" value="Genomic_DNA"/>
</dbReference>
<protein>
    <submittedName>
        <fullName evidence="1">Uncharacterized protein</fullName>
    </submittedName>
</protein>
<gene>
    <name evidence="1" type="primary">Acey_s0009.g596</name>
    <name evidence="1" type="ORF">Y032_0009g596</name>
</gene>
<accession>A0A016VJM4</accession>
<evidence type="ECO:0000313" key="1">
    <source>
        <dbReference type="EMBL" id="EYC27237.1"/>
    </source>
</evidence>
<dbReference type="Proteomes" id="UP000024635">
    <property type="component" value="Unassembled WGS sequence"/>
</dbReference>
<keyword evidence="2" id="KW-1185">Reference proteome</keyword>
<sequence>MDLLLWTFNIYVLIWDSVGYGLLKTIREFGLSPGTFEEARDEFDFINMHLGPTSHLLFQAWVATSGGNFGIRNIAYVDRDFRRTL</sequence>
<dbReference type="AlphaFoldDB" id="A0A016VJM4"/>
<reference evidence="2" key="1">
    <citation type="journal article" date="2015" name="Nat. Genet.">
        <title>The genome and transcriptome of the zoonotic hookworm Ancylostoma ceylanicum identify infection-specific gene families.</title>
        <authorList>
            <person name="Schwarz E.M."/>
            <person name="Hu Y."/>
            <person name="Antoshechkin I."/>
            <person name="Miller M.M."/>
            <person name="Sternberg P.W."/>
            <person name="Aroian R.V."/>
        </authorList>
    </citation>
    <scope>NUCLEOTIDE SEQUENCE</scope>
    <source>
        <strain evidence="2">HY135</strain>
    </source>
</reference>
<name>A0A016VJM4_9BILA</name>
<evidence type="ECO:0000313" key="2">
    <source>
        <dbReference type="Proteomes" id="UP000024635"/>
    </source>
</evidence>
<proteinExistence type="predicted"/>